<dbReference type="Gene3D" id="3.20.20.30">
    <property type="entry name" value="Luciferase-like domain"/>
    <property type="match status" value="1"/>
</dbReference>
<dbReference type="RefSeq" id="WP_091080488.1">
    <property type="nucleotide sequence ID" value="NZ_FOHX01000003.1"/>
</dbReference>
<keyword evidence="2" id="KW-1185">Reference proteome</keyword>
<protein>
    <recommendedName>
        <fullName evidence="3">F420-dependent oxidoreductase, MSMEG_4141 family</fullName>
    </recommendedName>
</protein>
<gene>
    <name evidence="1" type="ORF">SAMN05421811_103758</name>
</gene>
<accession>A0A1I0G7Z1</accession>
<evidence type="ECO:0008006" key="3">
    <source>
        <dbReference type="Google" id="ProtNLM"/>
    </source>
</evidence>
<evidence type="ECO:0000313" key="2">
    <source>
        <dbReference type="Proteomes" id="UP000199361"/>
    </source>
</evidence>
<sequence>MARAHAAAALPNRLVLLRDLGFDDADALPDRLVDALVVTGGPEDVVRRVEEQHEAGADHVSLHVLTATPDEPPLRQWRELAAYLW</sequence>
<dbReference type="SUPFAM" id="SSF51679">
    <property type="entry name" value="Bacterial luciferase-like"/>
    <property type="match status" value="1"/>
</dbReference>
<dbReference type="OrthoDB" id="4760590at2"/>
<dbReference type="InterPro" id="IPR036661">
    <property type="entry name" value="Luciferase-like_sf"/>
</dbReference>
<name>A0A1I0G7Z1_9ACTN</name>
<reference evidence="1 2" key="1">
    <citation type="submission" date="2016-10" db="EMBL/GenBank/DDBJ databases">
        <authorList>
            <person name="de Groot N.N."/>
        </authorList>
    </citation>
    <scope>NUCLEOTIDE SEQUENCE [LARGE SCALE GENOMIC DNA]</scope>
    <source>
        <strain evidence="1 2">CGMCC 4.5598</strain>
    </source>
</reference>
<evidence type="ECO:0000313" key="1">
    <source>
        <dbReference type="EMBL" id="SET66019.1"/>
    </source>
</evidence>
<dbReference type="STRING" id="568860.SAMN05421811_103758"/>
<dbReference type="AlphaFoldDB" id="A0A1I0G7Z1"/>
<dbReference type="Proteomes" id="UP000199361">
    <property type="component" value="Unassembled WGS sequence"/>
</dbReference>
<organism evidence="1 2">
    <name type="scientific">Nonomuraea wenchangensis</name>
    <dbReference type="NCBI Taxonomy" id="568860"/>
    <lineage>
        <taxon>Bacteria</taxon>
        <taxon>Bacillati</taxon>
        <taxon>Actinomycetota</taxon>
        <taxon>Actinomycetes</taxon>
        <taxon>Streptosporangiales</taxon>
        <taxon>Streptosporangiaceae</taxon>
        <taxon>Nonomuraea</taxon>
    </lineage>
</organism>
<dbReference type="GO" id="GO:0016705">
    <property type="term" value="F:oxidoreductase activity, acting on paired donors, with incorporation or reduction of molecular oxygen"/>
    <property type="evidence" value="ECO:0007669"/>
    <property type="project" value="InterPro"/>
</dbReference>
<dbReference type="EMBL" id="FOHX01000003">
    <property type="protein sequence ID" value="SET66019.1"/>
    <property type="molecule type" value="Genomic_DNA"/>
</dbReference>
<proteinExistence type="predicted"/>